<proteinExistence type="predicted"/>
<sequence length="131" mass="14087">MSDTIMRKSYTVVCVRTTGQPMELQTVSDYAAAVNSAKEALTNSKNTEVRVVENKYDSATRKDKKQIVKILTPESNGPGRSGGSSSRRSTKGSQGVSREVANQATKGIVYIVIAVTVLILLVGILVPIAMR</sequence>
<gene>
    <name evidence="3" type="ORF">DHR80_14380</name>
</gene>
<keyword evidence="2" id="KW-1133">Transmembrane helix</keyword>
<feature type="region of interest" description="Disordered" evidence="1">
    <location>
        <begin position="67"/>
        <end position="98"/>
    </location>
</feature>
<protein>
    <submittedName>
        <fullName evidence="3">Uncharacterized protein</fullName>
    </submittedName>
</protein>
<dbReference type="Proteomes" id="UP000264179">
    <property type="component" value="Unassembled WGS sequence"/>
</dbReference>
<dbReference type="EMBL" id="DPOP01000114">
    <property type="protein sequence ID" value="HCW68354.1"/>
    <property type="molecule type" value="Genomic_DNA"/>
</dbReference>
<dbReference type="RefSeq" id="WP_277278046.1">
    <property type="nucleotide sequence ID" value="NZ_DPOP01000114.1"/>
</dbReference>
<feature type="compositionally biased region" description="Low complexity" evidence="1">
    <location>
        <begin position="75"/>
        <end position="95"/>
    </location>
</feature>
<evidence type="ECO:0000313" key="4">
    <source>
        <dbReference type="Proteomes" id="UP000264179"/>
    </source>
</evidence>
<dbReference type="AlphaFoldDB" id="A0A3D5NBI0"/>
<evidence type="ECO:0000313" key="3">
    <source>
        <dbReference type="EMBL" id="HCW68354.1"/>
    </source>
</evidence>
<organism evidence="3 4">
    <name type="scientific">Thalassospira lucentensis</name>
    <dbReference type="NCBI Taxonomy" id="168935"/>
    <lineage>
        <taxon>Bacteria</taxon>
        <taxon>Pseudomonadati</taxon>
        <taxon>Pseudomonadota</taxon>
        <taxon>Alphaproteobacteria</taxon>
        <taxon>Rhodospirillales</taxon>
        <taxon>Thalassospiraceae</taxon>
        <taxon>Thalassospira</taxon>
    </lineage>
</organism>
<keyword evidence="2" id="KW-0472">Membrane</keyword>
<comment type="caution">
    <text evidence="3">The sequence shown here is derived from an EMBL/GenBank/DDBJ whole genome shotgun (WGS) entry which is preliminary data.</text>
</comment>
<name>A0A3D5NBI0_9PROT</name>
<reference evidence="3 4" key="1">
    <citation type="journal article" date="2018" name="Nat. Biotechnol.">
        <title>A standardized bacterial taxonomy based on genome phylogeny substantially revises the tree of life.</title>
        <authorList>
            <person name="Parks D.H."/>
            <person name="Chuvochina M."/>
            <person name="Waite D.W."/>
            <person name="Rinke C."/>
            <person name="Skarshewski A."/>
            <person name="Chaumeil P.A."/>
            <person name="Hugenholtz P."/>
        </authorList>
    </citation>
    <scope>NUCLEOTIDE SEQUENCE [LARGE SCALE GENOMIC DNA]</scope>
    <source>
        <strain evidence="3">UBA9881</strain>
    </source>
</reference>
<feature type="transmembrane region" description="Helical" evidence="2">
    <location>
        <begin position="108"/>
        <end position="130"/>
    </location>
</feature>
<keyword evidence="2" id="KW-0812">Transmembrane</keyword>
<accession>A0A3D5NBI0</accession>
<evidence type="ECO:0000256" key="1">
    <source>
        <dbReference type="SAM" id="MobiDB-lite"/>
    </source>
</evidence>
<evidence type="ECO:0000256" key="2">
    <source>
        <dbReference type="SAM" id="Phobius"/>
    </source>
</evidence>